<dbReference type="Pfam" id="PF13450">
    <property type="entry name" value="NAD_binding_8"/>
    <property type="match status" value="1"/>
</dbReference>
<dbReference type="AlphaFoldDB" id="A0A6J4UJC8"/>
<keyword evidence="4" id="KW-0274">FAD</keyword>
<keyword evidence="5" id="KW-0560">Oxidoreductase</keyword>
<evidence type="ECO:0008006" key="7">
    <source>
        <dbReference type="Google" id="ProtNLM"/>
    </source>
</evidence>
<proteinExistence type="inferred from homology"/>
<dbReference type="GO" id="GO:0016491">
    <property type="term" value="F:oxidoreductase activity"/>
    <property type="evidence" value="ECO:0007669"/>
    <property type="project" value="UniProtKB-KW"/>
</dbReference>
<dbReference type="Gene3D" id="3.50.50.60">
    <property type="entry name" value="FAD/NAD(P)-binding domain"/>
    <property type="match status" value="1"/>
</dbReference>
<reference evidence="6" key="1">
    <citation type="submission" date="2020-02" db="EMBL/GenBank/DDBJ databases">
        <authorList>
            <person name="Meier V. D."/>
        </authorList>
    </citation>
    <scope>NUCLEOTIDE SEQUENCE</scope>
    <source>
        <strain evidence="6">AVDCRST_MAG43</strain>
    </source>
</reference>
<name>A0A6J4UJC8_9BACT</name>
<comment type="similarity">
    <text evidence="2">Belongs to the ETF-QO/FixC family.</text>
</comment>
<dbReference type="PANTHER" id="PTHR43624">
    <property type="entry name" value="ELECTRON TRANSFER FLAVOPROTEIN-QUINONE OXIDOREDUCTASE YDIS-RELATED"/>
    <property type="match status" value="1"/>
</dbReference>
<dbReference type="PANTHER" id="PTHR43624:SF2">
    <property type="entry name" value="ELECTRON TRANSFER FLAVOPROTEIN-QUINONE OXIDOREDUCTASE YDIS-RELATED"/>
    <property type="match status" value="1"/>
</dbReference>
<gene>
    <name evidence="6" type="ORF">AVDCRST_MAG43-937</name>
</gene>
<accession>A0A6J4UJC8</accession>
<evidence type="ECO:0000256" key="2">
    <source>
        <dbReference type="ARBA" id="ARBA00006796"/>
    </source>
</evidence>
<dbReference type="InterPro" id="IPR039651">
    <property type="entry name" value="FixC-like"/>
</dbReference>
<dbReference type="EMBL" id="CADCWI010000048">
    <property type="protein sequence ID" value="CAA9549574.1"/>
    <property type="molecule type" value="Genomic_DNA"/>
</dbReference>
<evidence type="ECO:0000256" key="3">
    <source>
        <dbReference type="ARBA" id="ARBA00022630"/>
    </source>
</evidence>
<keyword evidence="3" id="KW-0285">Flavoprotein</keyword>
<evidence type="ECO:0000313" key="6">
    <source>
        <dbReference type="EMBL" id="CAA9549574.1"/>
    </source>
</evidence>
<evidence type="ECO:0000256" key="1">
    <source>
        <dbReference type="ARBA" id="ARBA00001974"/>
    </source>
</evidence>
<sequence>MTAQQRSADVVIVGAGISGSLLAALLADQDLAVTVLEQRYQRPRDGRFAGIVTDSDFDALGLGRPPVDDLQPLQRVTAFTFQNGVTPPGREISGAYAIRHDDLLTWLRSIARDGGIILEQAATVMEWRWQDGAVAGVVTEPDATQWDARVVVLADESDPRLAEEPGLRPDWPPTQLMHIAKQHFEQRIEQHIEQREDRRPTLDEARVGRFFSSRTTLEQTGFGMLIPWKTTSTLAVVMRLEDEMTSSRHISEFVDEVRLHPAIAPAIDSLDPGAFVTEVVPIGGVAHPPRLSGDGVLILSDAVGLTHPLNRDGLSANVDVVKVAAATILDAGRAGDFSSISLSRFDERVRALVIDPLRHRAETASLPVDSAWPVTTRFQPLADLGHAYRAVDSDDARRRAVGQRPVSLRKRLEGLGRRIRHGD</sequence>
<evidence type="ECO:0000256" key="4">
    <source>
        <dbReference type="ARBA" id="ARBA00022827"/>
    </source>
</evidence>
<dbReference type="InterPro" id="IPR036188">
    <property type="entry name" value="FAD/NAD-bd_sf"/>
</dbReference>
<organism evidence="6">
    <name type="scientific">uncultured Thermomicrobiales bacterium</name>
    <dbReference type="NCBI Taxonomy" id="1645740"/>
    <lineage>
        <taxon>Bacteria</taxon>
        <taxon>Pseudomonadati</taxon>
        <taxon>Thermomicrobiota</taxon>
        <taxon>Thermomicrobia</taxon>
        <taxon>Thermomicrobiales</taxon>
        <taxon>environmental samples</taxon>
    </lineage>
</organism>
<comment type="cofactor">
    <cofactor evidence="1">
        <name>FAD</name>
        <dbReference type="ChEBI" id="CHEBI:57692"/>
    </cofactor>
</comment>
<protein>
    <recommendedName>
        <fullName evidence="7">FAD-binding domain-containing protein</fullName>
    </recommendedName>
</protein>
<evidence type="ECO:0000256" key="5">
    <source>
        <dbReference type="ARBA" id="ARBA00023002"/>
    </source>
</evidence>
<dbReference type="SUPFAM" id="SSF51905">
    <property type="entry name" value="FAD/NAD(P)-binding domain"/>
    <property type="match status" value="1"/>
</dbReference>